<reference evidence="2" key="1">
    <citation type="journal article" date="2021" name="PeerJ">
        <title>Extensive microbial diversity within the chicken gut microbiome revealed by metagenomics and culture.</title>
        <authorList>
            <person name="Gilroy R."/>
            <person name="Ravi A."/>
            <person name="Getino M."/>
            <person name="Pursley I."/>
            <person name="Horton D.L."/>
            <person name="Alikhan N.F."/>
            <person name="Baker D."/>
            <person name="Gharbi K."/>
            <person name="Hall N."/>
            <person name="Watson M."/>
            <person name="Adriaenssens E.M."/>
            <person name="Foster-Nyarko E."/>
            <person name="Jarju S."/>
            <person name="Secka A."/>
            <person name="Antonio M."/>
            <person name="Oren A."/>
            <person name="Chaudhuri R.R."/>
            <person name="La Ragione R."/>
            <person name="Hildebrand F."/>
            <person name="Pallen M.J."/>
        </authorList>
    </citation>
    <scope>NUCLEOTIDE SEQUENCE</scope>
    <source>
        <strain evidence="2">ChiGjej3B3-11674</strain>
    </source>
</reference>
<keyword evidence="1" id="KW-0472">Membrane</keyword>
<keyword evidence="1" id="KW-1133">Transmembrane helix</keyword>
<accession>A0A9D2R4J7</accession>
<evidence type="ECO:0000313" key="3">
    <source>
        <dbReference type="Proteomes" id="UP000823897"/>
    </source>
</evidence>
<keyword evidence="1" id="KW-0812">Transmembrane</keyword>
<name>A0A9D2R4J7_9FIRM</name>
<dbReference type="AlphaFoldDB" id="A0A9D2R4J7"/>
<protein>
    <submittedName>
        <fullName evidence="2">5-bromo-4-chloroindolyl phosphate hydrolysis family protein</fullName>
    </submittedName>
</protein>
<feature type="transmembrane region" description="Helical" evidence="1">
    <location>
        <begin position="9"/>
        <end position="26"/>
    </location>
</feature>
<comment type="caution">
    <text evidence="2">The sequence shown here is derived from an EMBL/GenBank/DDBJ whole genome shotgun (WGS) entry which is preliminary data.</text>
</comment>
<dbReference type="Pfam" id="PF10112">
    <property type="entry name" value="Halogen_Hydrol"/>
    <property type="match status" value="1"/>
</dbReference>
<dbReference type="EMBL" id="DWUV01000233">
    <property type="protein sequence ID" value="HJD35273.1"/>
    <property type="molecule type" value="Genomic_DNA"/>
</dbReference>
<proteinExistence type="predicted"/>
<organism evidence="2 3">
    <name type="scientific">Candidatus Mediterraneibacter tabaqchaliae</name>
    <dbReference type="NCBI Taxonomy" id="2838689"/>
    <lineage>
        <taxon>Bacteria</taxon>
        <taxon>Bacillati</taxon>
        <taxon>Bacillota</taxon>
        <taxon>Clostridia</taxon>
        <taxon>Lachnospirales</taxon>
        <taxon>Lachnospiraceae</taxon>
        <taxon>Mediterraneibacter</taxon>
    </lineage>
</organism>
<sequence>MKHAKWKELLSIILSALFALVLFFILLLLFRWSLILCIVLSAAMYVACCMLLRPVEKIGKVEVDSLDNGEFLSERLSEAASDYSRMKKAAAQIREQPLGPQCAELVELAGNILDYLTENPEKITAARRYIDYYQETAANVLEHYTELKKTGLSTAETEKILRSTQESVATLKAAFNMQFEKLMQNELLDMEADLKLLKQTLRSEGYREPAKKGHETSK</sequence>
<dbReference type="InterPro" id="IPR018770">
    <property type="entry name" value="ChloroindolylP_hydrolase"/>
</dbReference>
<gene>
    <name evidence="2" type="ORF">H9911_12190</name>
</gene>
<dbReference type="Proteomes" id="UP000823897">
    <property type="component" value="Unassembled WGS sequence"/>
</dbReference>
<evidence type="ECO:0000313" key="2">
    <source>
        <dbReference type="EMBL" id="HJD35273.1"/>
    </source>
</evidence>
<evidence type="ECO:0000256" key="1">
    <source>
        <dbReference type="SAM" id="Phobius"/>
    </source>
</evidence>
<reference evidence="2" key="2">
    <citation type="submission" date="2021-04" db="EMBL/GenBank/DDBJ databases">
        <authorList>
            <person name="Gilroy R."/>
        </authorList>
    </citation>
    <scope>NUCLEOTIDE SEQUENCE</scope>
    <source>
        <strain evidence="2">ChiGjej3B3-11674</strain>
    </source>
</reference>